<feature type="compositionally biased region" description="Low complexity" evidence="1">
    <location>
        <begin position="45"/>
        <end position="69"/>
    </location>
</feature>
<dbReference type="PROSITE" id="PS51257">
    <property type="entry name" value="PROKAR_LIPOPROTEIN"/>
    <property type="match status" value="1"/>
</dbReference>
<keyword evidence="3" id="KW-1185">Reference proteome</keyword>
<protein>
    <submittedName>
        <fullName evidence="2">Uncharacterized protein</fullName>
    </submittedName>
</protein>
<feature type="compositionally biased region" description="Polar residues" evidence="1">
    <location>
        <begin position="16"/>
        <end position="26"/>
    </location>
</feature>
<comment type="caution">
    <text evidence="2">The sequence shown here is derived from an EMBL/GenBank/DDBJ whole genome shotgun (WGS) entry which is preliminary data.</text>
</comment>
<accession>A0A9P3GGV8</accession>
<evidence type="ECO:0000256" key="1">
    <source>
        <dbReference type="SAM" id="MobiDB-lite"/>
    </source>
</evidence>
<proteinExistence type="predicted"/>
<feature type="region of interest" description="Disordered" evidence="1">
    <location>
        <begin position="1"/>
        <end position="83"/>
    </location>
</feature>
<dbReference type="EMBL" id="BPQB01000037">
    <property type="protein sequence ID" value="GJE94064.1"/>
    <property type="molecule type" value="Genomic_DNA"/>
</dbReference>
<reference evidence="2 3" key="1">
    <citation type="submission" date="2021-08" db="EMBL/GenBank/DDBJ databases">
        <title>Draft Genome Sequence of Phanerochaete sordida strain YK-624.</title>
        <authorList>
            <person name="Mori T."/>
            <person name="Dohra H."/>
            <person name="Suzuki T."/>
            <person name="Kawagishi H."/>
            <person name="Hirai H."/>
        </authorList>
    </citation>
    <scope>NUCLEOTIDE SEQUENCE [LARGE SCALE GENOMIC DNA]</scope>
    <source>
        <strain evidence="2 3">YK-624</strain>
    </source>
</reference>
<evidence type="ECO:0000313" key="3">
    <source>
        <dbReference type="Proteomes" id="UP000703269"/>
    </source>
</evidence>
<organism evidence="2 3">
    <name type="scientific">Phanerochaete sordida</name>
    <dbReference type="NCBI Taxonomy" id="48140"/>
    <lineage>
        <taxon>Eukaryota</taxon>
        <taxon>Fungi</taxon>
        <taxon>Dikarya</taxon>
        <taxon>Basidiomycota</taxon>
        <taxon>Agaricomycotina</taxon>
        <taxon>Agaricomycetes</taxon>
        <taxon>Polyporales</taxon>
        <taxon>Phanerochaetaceae</taxon>
        <taxon>Phanerochaete</taxon>
    </lineage>
</organism>
<dbReference type="Proteomes" id="UP000703269">
    <property type="component" value="Unassembled WGS sequence"/>
</dbReference>
<evidence type="ECO:0000313" key="2">
    <source>
        <dbReference type="EMBL" id="GJE94064.1"/>
    </source>
</evidence>
<sequence>MVKARPWASPAGGSSLMATACTQHDNPSVKRAKRTRADLRRSLSSRRVSSESGRSSSRATTISRSTKTSANPADAWTCERPRS</sequence>
<gene>
    <name evidence="2" type="ORF">PsYK624_102320</name>
</gene>
<name>A0A9P3GGV8_9APHY</name>
<dbReference type="AlphaFoldDB" id="A0A9P3GGV8"/>